<dbReference type="Proteomes" id="UP000663834">
    <property type="component" value="Unassembled WGS sequence"/>
</dbReference>
<feature type="transmembrane region" description="Helical" evidence="6">
    <location>
        <begin position="492"/>
        <end position="514"/>
    </location>
</feature>
<evidence type="ECO:0000259" key="8">
    <source>
        <dbReference type="PROSITE" id="PS50850"/>
    </source>
</evidence>
<dbReference type="GO" id="GO:0005886">
    <property type="term" value="C:plasma membrane"/>
    <property type="evidence" value="ECO:0007669"/>
    <property type="project" value="UniProtKB-SubCell"/>
</dbReference>
<dbReference type="SUPFAM" id="SSF103473">
    <property type="entry name" value="MFS general substrate transporter"/>
    <property type="match status" value="1"/>
</dbReference>
<accession>A0A816FI88</accession>
<proteinExistence type="predicted"/>
<feature type="domain" description="Major facilitator superfamily (MFS) profile" evidence="8">
    <location>
        <begin position="2"/>
        <end position="386"/>
    </location>
</feature>
<dbReference type="InterPro" id="IPR050189">
    <property type="entry name" value="MFS_Efflux_Transporters"/>
</dbReference>
<evidence type="ECO:0000313" key="11">
    <source>
        <dbReference type="Proteomes" id="UP000663834"/>
    </source>
</evidence>
<feature type="transmembrane region" description="Helical" evidence="6">
    <location>
        <begin position="425"/>
        <end position="442"/>
    </location>
</feature>
<feature type="chain" id="PRO_5035609266" description="Major facilitator superfamily (MFS) profile domain-containing protein" evidence="7">
    <location>
        <begin position="16"/>
        <end position="692"/>
    </location>
</feature>
<feature type="transmembrane region" description="Helical" evidence="6">
    <location>
        <begin position="100"/>
        <end position="118"/>
    </location>
</feature>
<evidence type="ECO:0000256" key="3">
    <source>
        <dbReference type="ARBA" id="ARBA00022692"/>
    </source>
</evidence>
<evidence type="ECO:0000313" key="10">
    <source>
        <dbReference type="EMBL" id="CAF3788871.1"/>
    </source>
</evidence>
<organism evidence="9 11">
    <name type="scientific">Rotaria magnacalcarata</name>
    <dbReference type="NCBI Taxonomy" id="392030"/>
    <lineage>
        <taxon>Eukaryota</taxon>
        <taxon>Metazoa</taxon>
        <taxon>Spiralia</taxon>
        <taxon>Gnathifera</taxon>
        <taxon>Rotifera</taxon>
        <taxon>Eurotatoria</taxon>
        <taxon>Bdelloidea</taxon>
        <taxon>Philodinida</taxon>
        <taxon>Philodinidae</taxon>
        <taxon>Rotaria</taxon>
    </lineage>
</organism>
<evidence type="ECO:0000256" key="1">
    <source>
        <dbReference type="ARBA" id="ARBA00004651"/>
    </source>
</evidence>
<feature type="transmembrane region" description="Helical" evidence="6">
    <location>
        <begin position="158"/>
        <end position="176"/>
    </location>
</feature>
<dbReference type="Pfam" id="PF07690">
    <property type="entry name" value="MFS_1"/>
    <property type="match status" value="1"/>
</dbReference>
<evidence type="ECO:0000256" key="6">
    <source>
        <dbReference type="SAM" id="Phobius"/>
    </source>
</evidence>
<evidence type="ECO:0000256" key="7">
    <source>
        <dbReference type="SAM" id="SignalP"/>
    </source>
</evidence>
<keyword evidence="3 6" id="KW-0812">Transmembrane</keyword>
<feature type="transmembrane region" description="Helical" evidence="6">
    <location>
        <begin position="130"/>
        <end position="152"/>
    </location>
</feature>
<dbReference type="InterPro" id="IPR036259">
    <property type="entry name" value="MFS_trans_sf"/>
</dbReference>
<feature type="transmembrane region" description="Helical" evidence="6">
    <location>
        <begin position="41"/>
        <end position="59"/>
    </location>
</feature>
<feature type="transmembrane region" description="Helical" evidence="6">
    <location>
        <begin position="400"/>
        <end position="419"/>
    </location>
</feature>
<feature type="transmembrane region" description="Helical" evidence="6">
    <location>
        <begin position="463"/>
        <end position="486"/>
    </location>
</feature>
<keyword evidence="7" id="KW-0732">Signal</keyword>
<dbReference type="EMBL" id="CAJNOW010017997">
    <property type="protein sequence ID" value="CAF1661891.1"/>
    <property type="molecule type" value="Genomic_DNA"/>
</dbReference>
<comment type="subcellular location">
    <subcellularLocation>
        <location evidence="1">Cell membrane</location>
        <topology evidence="1">Multi-pass membrane protein</topology>
    </subcellularLocation>
</comment>
<feature type="transmembrane region" description="Helical" evidence="6">
    <location>
        <begin position="618"/>
        <end position="639"/>
    </location>
</feature>
<comment type="caution">
    <text evidence="9">The sequence shown here is derived from an EMBL/GenBank/DDBJ whole genome shotgun (WGS) entry which is preliminary data.</text>
</comment>
<dbReference type="InterPro" id="IPR020846">
    <property type="entry name" value="MFS_dom"/>
</dbReference>
<gene>
    <name evidence="10" type="ORF">GIL414_LOCUS437</name>
    <name evidence="9" type="ORF">KQP761_LOCUS32240</name>
</gene>
<dbReference type="Proteomes" id="UP000681720">
    <property type="component" value="Unassembled WGS sequence"/>
</dbReference>
<keyword evidence="4 6" id="KW-1133">Transmembrane helix</keyword>
<feature type="transmembrane region" description="Helical" evidence="6">
    <location>
        <begin position="359"/>
        <end position="380"/>
    </location>
</feature>
<dbReference type="InterPro" id="IPR011701">
    <property type="entry name" value="MFS"/>
</dbReference>
<evidence type="ECO:0000256" key="5">
    <source>
        <dbReference type="ARBA" id="ARBA00023136"/>
    </source>
</evidence>
<name>A0A816FI88_9BILA</name>
<sequence length="692" mass="77575">MIFAVITFLIFVSSAEIDICVPAFPQIQAHFGLTPFTTEMLLGVNLLLHCIGAFFAGNLGDKYGKKIVINYGLLIFLISSYVCFIADSFSLLLIGRAFQGLGVAMPMVLGPIIVLDVYEKEKQQSMRTMMTGFTTVAICIAPSLGSYLTLYFGWQANFLALFIMSIMAVLLFNIFIPSDKKTNNNITFSIKEYAVIFKSPLTLICVLMFCLECGSYYAFVGMAPIIYIESFGVSLKMFGIYQGILTLTFGIFSIFSKPLINYFGKKTTFIGSMIMFVGFLPMCLFALIFNTHNAAYITFVITILSVGVAIPLNFLYVFALNSIPEASSRISAIMTVGKWLLSIIGFQLASYFYSHDFRSTGWIMLVMEGTSIVLTTYLFIKNKNFKKEMIDSPIPKNMTLPMPGPHFAILGTLLIAFLIHIIFVNFTVGGSALSVIYEICGLKNKKYDHFAHVISKTITANKSLAVVMGVGPLLCINVLYTAYFYTANALTGYAWISIIPLVATTFLFIYLHKYTWHALDKGWKKAIHILIGIIPALTLLFIPLIFLTNINLMLFPDKWVAVKGFFSALMLSNALNRYLHFVVASFALTGLFLVWYFKNSTDNYCLENNIDKQFAMRTGYNLFLYFTLSQFIFGFLVWWTLPEQGSNLHTTFIAFGGAIIALFACLVTVIELRQKAITGMLIVKRHYQVIGF</sequence>
<dbReference type="PANTHER" id="PTHR43124:SF3">
    <property type="entry name" value="CHLORAMPHENICOL EFFLUX PUMP RV0191"/>
    <property type="match status" value="1"/>
</dbReference>
<feature type="signal peptide" evidence="7">
    <location>
        <begin position="1"/>
        <end position="15"/>
    </location>
</feature>
<feature type="transmembrane region" description="Helical" evidence="6">
    <location>
        <begin position="526"/>
        <end position="547"/>
    </location>
</feature>
<feature type="transmembrane region" description="Helical" evidence="6">
    <location>
        <begin position="197"/>
        <end position="219"/>
    </location>
</feature>
<feature type="transmembrane region" description="Helical" evidence="6">
    <location>
        <begin position="71"/>
        <end position="94"/>
    </location>
</feature>
<evidence type="ECO:0000313" key="9">
    <source>
        <dbReference type="EMBL" id="CAF1661891.1"/>
    </source>
</evidence>
<evidence type="ECO:0000256" key="4">
    <source>
        <dbReference type="ARBA" id="ARBA00022989"/>
    </source>
</evidence>
<keyword evidence="2" id="KW-1003">Cell membrane</keyword>
<feature type="transmembrane region" description="Helical" evidence="6">
    <location>
        <begin position="268"/>
        <end position="289"/>
    </location>
</feature>
<feature type="transmembrane region" description="Helical" evidence="6">
    <location>
        <begin position="239"/>
        <end position="256"/>
    </location>
</feature>
<evidence type="ECO:0000256" key="2">
    <source>
        <dbReference type="ARBA" id="ARBA00022475"/>
    </source>
</evidence>
<dbReference type="OrthoDB" id="10021397at2759"/>
<dbReference type="GO" id="GO:0022857">
    <property type="term" value="F:transmembrane transporter activity"/>
    <property type="evidence" value="ECO:0007669"/>
    <property type="project" value="InterPro"/>
</dbReference>
<feature type="transmembrane region" description="Helical" evidence="6">
    <location>
        <begin position="330"/>
        <end position="353"/>
    </location>
</feature>
<dbReference type="Gene3D" id="1.20.1720.10">
    <property type="entry name" value="Multidrug resistance protein D"/>
    <property type="match status" value="1"/>
</dbReference>
<feature type="transmembrane region" description="Helical" evidence="6">
    <location>
        <begin position="578"/>
        <end position="597"/>
    </location>
</feature>
<reference evidence="9" key="1">
    <citation type="submission" date="2021-02" db="EMBL/GenBank/DDBJ databases">
        <authorList>
            <person name="Nowell W R."/>
        </authorList>
    </citation>
    <scope>NUCLEOTIDE SEQUENCE</scope>
</reference>
<dbReference type="EMBL" id="CAJOBJ010000048">
    <property type="protein sequence ID" value="CAF3788871.1"/>
    <property type="molecule type" value="Genomic_DNA"/>
</dbReference>
<dbReference type="PANTHER" id="PTHR43124">
    <property type="entry name" value="PURINE EFFLUX PUMP PBUE"/>
    <property type="match status" value="1"/>
</dbReference>
<feature type="transmembrane region" description="Helical" evidence="6">
    <location>
        <begin position="651"/>
        <end position="670"/>
    </location>
</feature>
<protein>
    <recommendedName>
        <fullName evidence="8">Major facilitator superfamily (MFS) profile domain-containing protein</fullName>
    </recommendedName>
</protein>
<dbReference type="AlphaFoldDB" id="A0A816FI88"/>
<keyword evidence="5 6" id="KW-0472">Membrane</keyword>
<dbReference type="PROSITE" id="PS50850">
    <property type="entry name" value="MFS"/>
    <property type="match status" value="1"/>
</dbReference>
<feature type="transmembrane region" description="Helical" evidence="6">
    <location>
        <begin position="295"/>
        <end position="318"/>
    </location>
</feature>